<proteinExistence type="predicted"/>
<protein>
    <submittedName>
        <fullName evidence="1">Uncharacterized protein</fullName>
    </submittedName>
</protein>
<accession>A0A852ZZ35</accession>
<keyword evidence="2" id="KW-1185">Reference proteome</keyword>
<dbReference type="Proteomes" id="UP000567795">
    <property type="component" value="Unassembled WGS sequence"/>
</dbReference>
<evidence type="ECO:0000313" key="2">
    <source>
        <dbReference type="Proteomes" id="UP000567795"/>
    </source>
</evidence>
<dbReference type="AlphaFoldDB" id="A0A852ZZ35"/>
<reference evidence="1 2" key="1">
    <citation type="submission" date="2020-07" db="EMBL/GenBank/DDBJ databases">
        <title>Sequencing the genomes of 1000 actinobacteria strains.</title>
        <authorList>
            <person name="Klenk H.-P."/>
        </authorList>
    </citation>
    <scope>NUCLEOTIDE SEQUENCE [LARGE SCALE GENOMIC DNA]</scope>
    <source>
        <strain evidence="1 2">DSM 42178</strain>
    </source>
</reference>
<comment type="caution">
    <text evidence="1">The sequence shown here is derived from an EMBL/GenBank/DDBJ whole genome shotgun (WGS) entry which is preliminary data.</text>
</comment>
<evidence type="ECO:0000313" key="1">
    <source>
        <dbReference type="EMBL" id="NYI03378.1"/>
    </source>
</evidence>
<name>A0A852ZZ35_9ACTN</name>
<dbReference type="EMBL" id="JACBZD010000001">
    <property type="protein sequence ID" value="NYI03378.1"/>
    <property type="molecule type" value="Genomic_DNA"/>
</dbReference>
<organism evidence="1 2">
    <name type="scientific">Allostreptomyces psammosilenae</name>
    <dbReference type="NCBI Taxonomy" id="1892865"/>
    <lineage>
        <taxon>Bacteria</taxon>
        <taxon>Bacillati</taxon>
        <taxon>Actinomycetota</taxon>
        <taxon>Actinomycetes</taxon>
        <taxon>Kitasatosporales</taxon>
        <taxon>Streptomycetaceae</taxon>
        <taxon>Allostreptomyces</taxon>
    </lineage>
</organism>
<gene>
    <name evidence="1" type="ORF">FHU37_000321</name>
</gene>
<dbReference type="RefSeq" id="WP_179812439.1">
    <property type="nucleotide sequence ID" value="NZ_JACBZD010000001.1"/>
</dbReference>
<sequence>MVVGLGVLVCLVVLGGVVLVRTYGGGGAEGDQLIGVWESADGRARIELNADSTFRAVGFPGDFAAGTADPTERIDGEGTWSVGPGDWLADQDLYLMFDASGGGRQGYLLVARNLAREGIYVPVGGGADPGLAYRYTRVQQSPE</sequence>